<sequence length="114" mass="12584">MTHAVLSIVLEEERKDKTSASEGKRHWRRSRCQNQESGSGRMLCVRIVGVDLRAAAPVNTFLLQAIHRYTLAAETSLMNFNLLSVEGPHVPALANQAQGGGRGHTDRLTPELRP</sequence>
<gene>
    <name evidence="2" type="ORF">Q7C36_014501</name>
</gene>
<reference evidence="2" key="1">
    <citation type="submission" date="2023-08" db="EMBL/GenBank/DDBJ databases">
        <title>Pelteobagrus vachellii genome.</title>
        <authorList>
            <person name="Liu H."/>
        </authorList>
    </citation>
    <scope>NUCLEOTIDE SEQUENCE</scope>
    <source>
        <strain evidence="2">PRFRI_2022a</strain>
        <tissue evidence="2">Muscle</tissue>
    </source>
</reference>
<dbReference type="AlphaFoldDB" id="A0AA88MEQ9"/>
<evidence type="ECO:0000313" key="3">
    <source>
        <dbReference type="Proteomes" id="UP001187315"/>
    </source>
</evidence>
<proteinExistence type="predicted"/>
<comment type="caution">
    <text evidence="2">The sequence shown here is derived from an EMBL/GenBank/DDBJ whole genome shotgun (WGS) entry which is preliminary data.</text>
</comment>
<feature type="compositionally biased region" description="Basic and acidic residues" evidence="1">
    <location>
        <begin position="12"/>
        <end position="24"/>
    </location>
</feature>
<organism evidence="2 3">
    <name type="scientific">Tachysurus vachellii</name>
    <name type="common">Darkbarbel catfish</name>
    <name type="synonym">Pelteobagrus vachellii</name>
    <dbReference type="NCBI Taxonomy" id="175792"/>
    <lineage>
        <taxon>Eukaryota</taxon>
        <taxon>Metazoa</taxon>
        <taxon>Chordata</taxon>
        <taxon>Craniata</taxon>
        <taxon>Vertebrata</taxon>
        <taxon>Euteleostomi</taxon>
        <taxon>Actinopterygii</taxon>
        <taxon>Neopterygii</taxon>
        <taxon>Teleostei</taxon>
        <taxon>Ostariophysi</taxon>
        <taxon>Siluriformes</taxon>
        <taxon>Bagridae</taxon>
        <taxon>Tachysurus</taxon>
    </lineage>
</organism>
<dbReference type="Proteomes" id="UP001187315">
    <property type="component" value="Unassembled WGS sequence"/>
</dbReference>
<evidence type="ECO:0000313" key="2">
    <source>
        <dbReference type="EMBL" id="KAK2836632.1"/>
    </source>
</evidence>
<feature type="region of interest" description="Disordered" evidence="1">
    <location>
        <begin position="12"/>
        <end position="37"/>
    </location>
</feature>
<protein>
    <submittedName>
        <fullName evidence="2">Uncharacterized protein</fullName>
    </submittedName>
</protein>
<dbReference type="EMBL" id="JAVHJS010000014">
    <property type="protein sequence ID" value="KAK2836632.1"/>
    <property type="molecule type" value="Genomic_DNA"/>
</dbReference>
<feature type="compositionally biased region" description="Basic and acidic residues" evidence="1">
    <location>
        <begin position="103"/>
        <end position="114"/>
    </location>
</feature>
<feature type="region of interest" description="Disordered" evidence="1">
    <location>
        <begin position="93"/>
        <end position="114"/>
    </location>
</feature>
<name>A0AA88MEQ9_TACVA</name>
<evidence type="ECO:0000256" key="1">
    <source>
        <dbReference type="SAM" id="MobiDB-lite"/>
    </source>
</evidence>
<accession>A0AA88MEQ9</accession>
<keyword evidence="3" id="KW-1185">Reference proteome</keyword>